<feature type="transmembrane region" description="Helical" evidence="8">
    <location>
        <begin position="6"/>
        <end position="26"/>
    </location>
</feature>
<evidence type="ECO:0000256" key="4">
    <source>
        <dbReference type="ARBA" id="ARBA00022679"/>
    </source>
</evidence>
<evidence type="ECO:0000256" key="6">
    <source>
        <dbReference type="ARBA" id="ARBA00023012"/>
    </source>
</evidence>
<feature type="domain" description="Histidine kinase" evidence="9">
    <location>
        <begin position="357"/>
        <end position="565"/>
    </location>
</feature>
<name>B9LPU1_HALLT</name>
<dbReference type="InterPro" id="IPR050736">
    <property type="entry name" value="Sensor_HK_Regulatory"/>
</dbReference>
<dbReference type="InterPro" id="IPR003594">
    <property type="entry name" value="HATPase_dom"/>
</dbReference>
<feature type="transmembrane region" description="Helical" evidence="8">
    <location>
        <begin position="175"/>
        <end position="192"/>
    </location>
</feature>
<dbReference type="InterPro" id="IPR005467">
    <property type="entry name" value="His_kinase_dom"/>
</dbReference>
<comment type="catalytic activity">
    <reaction evidence="1">
        <text>ATP + protein L-histidine = ADP + protein N-phospho-L-histidine.</text>
        <dbReference type="EC" id="2.7.13.3"/>
    </reaction>
</comment>
<evidence type="ECO:0000256" key="5">
    <source>
        <dbReference type="ARBA" id="ARBA00022777"/>
    </source>
</evidence>
<proteinExistence type="predicted"/>
<keyword evidence="8" id="KW-0472">Membrane</keyword>
<feature type="transmembrane region" description="Helical" evidence="8">
    <location>
        <begin position="99"/>
        <end position="116"/>
    </location>
</feature>
<dbReference type="eggNOG" id="arCOG02327">
    <property type="taxonomic scope" value="Archaea"/>
</dbReference>
<dbReference type="Gene3D" id="3.30.450.20">
    <property type="entry name" value="PAS domain"/>
    <property type="match status" value="1"/>
</dbReference>
<dbReference type="Pfam" id="PF00512">
    <property type="entry name" value="HisKA"/>
    <property type="match status" value="1"/>
</dbReference>
<keyword evidence="6" id="KW-0902">Two-component regulatory system</keyword>
<dbReference type="EC" id="2.7.13.3" evidence="2"/>
<dbReference type="Proteomes" id="UP000000740">
    <property type="component" value="Chromosome 1"/>
</dbReference>
<evidence type="ECO:0000256" key="3">
    <source>
        <dbReference type="ARBA" id="ARBA00022553"/>
    </source>
</evidence>
<evidence type="ECO:0000256" key="1">
    <source>
        <dbReference type="ARBA" id="ARBA00000085"/>
    </source>
</evidence>
<dbReference type="RefSeq" id="WP_015910515.1">
    <property type="nucleotide sequence ID" value="NC_012029.1"/>
</dbReference>
<evidence type="ECO:0000256" key="2">
    <source>
        <dbReference type="ARBA" id="ARBA00012438"/>
    </source>
</evidence>
<dbReference type="PROSITE" id="PS50109">
    <property type="entry name" value="HIS_KIN"/>
    <property type="match status" value="1"/>
</dbReference>
<evidence type="ECO:0000313" key="10">
    <source>
        <dbReference type="EMBL" id="ACM57379.1"/>
    </source>
</evidence>
<dbReference type="Gene3D" id="3.30.565.10">
    <property type="entry name" value="Histidine kinase-like ATPase, C-terminal domain"/>
    <property type="match status" value="1"/>
</dbReference>
<feature type="transmembrane region" description="Helical" evidence="8">
    <location>
        <begin position="142"/>
        <end position="163"/>
    </location>
</feature>
<dbReference type="InterPro" id="IPR036097">
    <property type="entry name" value="HisK_dim/P_sf"/>
</dbReference>
<dbReference type="Pfam" id="PF02518">
    <property type="entry name" value="HATPase_c"/>
    <property type="match status" value="1"/>
</dbReference>
<protein>
    <recommendedName>
        <fullName evidence="2">histidine kinase</fullName>
        <ecNumber evidence="2">2.7.13.3</ecNumber>
    </recommendedName>
</protein>
<accession>B9LPU1</accession>
<organism evidence="10 11">
    <name type="scientific">Halorubrum lacusprofundi (strain ATCC 49239 / DSM 5036 / JCM 8891 / ACAM 34)</name>
    <dbReference type="NCBI Taxonomy" id="416348"/>
    <lineage>
        <taxon>Archaea</taxon>
        <taxon>Methanobacteriati</taxon>
        <taxon>Methanobacteriota</taxon>
        <taxon>Stenosarchaea group</taxon>
        <taxon>Halobacteria</taxon>
        <taxon>Halobacteriales</taxon>
        <taxon>Haloferacaceae</taxon>
        <taxon>Halorubrum</taxon>
    </lineage>
</organism>
<dbReference type="SUPFAM" id="SSF47384">
    <property type="entry name" value="Homodimeric domain of signal transducing histidine kinase"/>
    <property type="match status" value="1"/>
</dbReference>
<keyword evidence="5 10" id="KW-0418">Kinase</keyword>
<dbReference type="InterPro" id="IPR004358">
    <property type="entry name" value="Sig_transdc_His_kin-like_C"/>
</dbReference>
<dbReference type="HOGENOM" id="CLU_000445_114_58_2"/>
<keyword evidence="3" id="KW-0597">Phosphoprotein</keyword>
<dbReference type="PANTHER" id="PTHR43711:SF1">
    <property type="entry name" value="HISTIDINE KINASE 1"/>
    <property type="match status" value="1"/>
</dbReference>
<dbReference type="SMART" id="SM00388">
    <property type="entry name" value="HisKA"/>
    <property type="match status" value="1"/>
</dbReference>
<feature type="transmembrane region" description="Helical" evidence="8">
    <location>
        <begin position="38"/>
        <end position="59"/>
    </location>
</feature>
<dbReference type="InterPro" id="IPR036890">
    <property type="entry name" value="HATPase_C_sf"/>
</dbReference>
<evidence type="ECO:0000313" key="11">
    <source>
        <dbReference type="Proteomes" id="UP000000740"/>
    </source>
</evidence>
<feature type="transmembrane region" description="Helical" evidence="8">
    <location>
        <begin position="65"/>
        <end position="87"/>
    </location>
</feature>
<dbReference type="AlphaFoldDB" id="B9LPU1"/>
<dbReference type="Pfam" id="PF16927">
    <property type="entry name" value="HisKA_7TM"/>
    <property type="match status" value="1"/>
</dbReference>
<evidence type="ECO:0000259" key="9">
    <source>
        <dbReference type="PROSITE" id="PS50109"/>
    </source>
</evidence>
<keyword evidence="4" id="KW-0808">Transferase</keyword>
<dbReference type="PANTHER" id="PTHR43711">
    <property type="entry name" value="TWO-COMPONENT HISTIDINE KINASE"/>
    <property type="match status" value="1"/>
</dbReference>
<dbReference type="PRINTS" id="PR00344">
    <property type="entry name" value="BCTRLSENSOR"/>
</dbReference>
<dbReference type="KEGG" id="hla:Hlac_1800"/>
<evidence type="ECO:0000256" key="8">
    <source>
        <dbReference type="SAM" id="Phobius"/>
    </source>
</evidence>
<feature type="region of interest" description="Disordered" evidence="7">
    <location>
        <begin position="567"/>
        <end position="588"/>
    </location>
</feature>
<dbReference type="SUPFAM" id="SSF55874">
    <property type="entry name" value="ATPase domain of HSP90 chaperone/DNA topoisomerase II/histidine kinase"/>
    <property type="match status" value="1"/>
</dbReference>
<sequence length="588" mass="64542">MDTVFLAHVSVFALSALACFAAVPRAMDVGHPETREGLVGLLLTVAVWSSGYVGYLVAPGESLKLAFYIVGFVFALLAVGAWLYFCAAYTGRSPRHAPYRWLVVGVFAAISLLKVTNPLHELYFTTAWVTEPFPHLAIRHELLYWAVLGLSYAIIAVGFFMLIEQFYYAGADSRPLVALISITAIPTVATVFGGELSWLLPLMYEPPGVSLFAVGTLFVYLRRFEAIRFAAESNDATIFLDKSRRIRDYNRAARLLFPSLHGAIGEPLDAVLPRLAVGSDADGVIAVEGVTLDEDDASIQTQEPTRSPRFFHISRNEFTTGGVTFGELLTIDDVTDRERYRIQLEERTEQLEALNRVVRHDIRNDMAVIHGWSETLRDHVDKEGQDALDRVLRKSTHVIELTETARDFVDSLTGDAVLEAKPTDLGDVLTTEIQAARDSFPNATFRVPADPPRDTVLANEMLASVFRNLLNNAVQHNDTDAPEVTVTCEETDDRIRVRVADNGPGVPDAEKDEIFGKGEKGLDSAGSGIGLYLVSVLTRQFGGDVWVEDNEPRGAVFVVELLRAEGNAADDQPAESVESTGSAAPPDR</sequence>
<dbReference type="InterPro" id="IPR031621">
    <property type="entry name" value="HisKA_7TM"/>
</dbReference>
<dbReference type="GO" id="GO:0000155">
    <property type="term" value="F:phosphorelay sensor kinase activity"/>
    <property type="evidence" value="ECO:0007669"/>
    <property type="project" value="InterPro"/>
</dbReference>
<evidence type="ECO:0000256" key="7">
    <source>
        <dbReference type="SAM" id="MobiDB-lite"/>
    </source>
</evidence>
<dbReference type="EMBL" id="CP001365">
    <property type="protein sequence ID" value="ACM57379.1"/>
    <property type="molecule type" value="Genomic_DNA"/>
</dbReference>
<keyword evidence="8" id="KW-1133">Transmembrane helix</keyword>
<dbReference type="CDD" id="cd00082">
    <property type="entry name" value="HisKA"/>
    <property type="match status" value="1"/>
</dbReference>
<keyword evidence="11" id="KW-1185">Reference proteome</keyword>
<dbReference type="SMART" id="SM00387">
    <property type="entry name" value="HATPase_c"/>
    <property type="match status" value="1"/>
</dbReference>
<gene>
    <name evidence="10" type="ordered locus">Hlac_1800</name>
</gene>
<dbReference type="InterPro" id="IPR003661">
    <property type="entry name" value="HisK_dim/P_dom"/>
</dbReference>
<reference evidence="10 11" key="1">
    <citation type="journal article" date="2016" name="Stand. Genomic Sci.">
        <title>Complete genome sequence of the Antarctic Halorubrum lacusprofundi type strain ACAM 34.</title>
        <authorList>
            <person name="Anderson I.J."/>
            <person name="DasSarma P."/>
            <person name="Lucas S."/>
            <person name="Copeland A."/>
            <person name="Lapidus A."/>
            <person name="Del Rio T.G."/>
            <person name="Tice H."/>
            <person name="Dalin E."/>
            <person name="Bruce D.C."/>
            <person name="Goodwin L."/>
            <person name="Pitluck S."/>
            <person name="Sims D."/>
            <person name="Brettin T.S."/>
            <person name="Detter J.C."/>
            <person name="Han C.S."/>
            <person name="Larimer F."/>
            <person name="Hauser L."/>
            <person name="Land M."/>
            <person name="Ivanova N."/>
            <person name="Richardson P."/>
            <person name="Cavicchioli R."/>
            <person name="DasSarma S."/>
            <person name="Woese C.R."/>
            <person name="Kyrpides N.C."/>
        </authorList>
    </citation>
    <scope>NUCLEOTIDE SEQUENCE [LARGE SCALE GENOMIC DNA]</scope>
    <source>
        <strain evidence="11">ATCC 49239 / DSM 5036 / JCM 8891 / ACAM 34</strain>
    </source>
</reference>
<dbReference type="GeneID" id="7399673"/>
<keyword evidence="8" id="KW-0812">Transmembrane</keyword>